<name>A0A4Q4Z6S6_9ACTN</name>
<feature type="domain" description="SnoaL-like" evidence="1">
    <location>
        <begin position="6"/>
        <end position="124"/>
    </location>
</feature>
<dbReference type="Gene3D" id="3.10.450.50">
    <property type="match status" value="1"/>
</dbReference>
<dbReference type="Pfam" id="PF13474">
    <property type="entry name" value="SnoaL_3"/>
    <property type="match status" value="1"/>
</dbReference>
<proteinExistence type="predicted"/>
<evidence type="ECO:0000313" key="3">
    <source>
        <dbReference type="Proteomes" id="UP000295198"/>
    </source>
</evidence>
<reference evidence="2 3" key="1">
    <citation type="submission" date="2019-01" db="EMBL/GenBank/DDBJ databases">
        <title>Nocardioides guangzhouensis sp. nov., an actinobacterium isolated from soil.</title>
        <authorList>
            <person name="Fu Y."/>
            <person name="Cai Y."/>
            <person name="Lin Z."/>
            <person name="Chen P."/>
        </authorList>
    </citation>
    <scope>NUCLEOTIDE SEQUENCE [LARGE SCALE GENOMIC DNA]</scope>
    <source>
        <strain evidence="2 3">130</strain>
    </source>
</reference>
<dbReference type="AlphaFoldDB" id="A0A4Q4Z6S6"/>
<protein>
    <submittedName>
        <fullName evidence="2">DUF4440 domain-containing protein</fullName>
    </submittedName>
</protein>
<dbReference type="OrthoDB" id="4475408at2"/>
<dbReference type="Proteomes" id="UP000295198">
    <property type="component" value="Unassembled WGS sequence"/>
</dbReference>
<sequence length="124" mass="14070">MLELDAVLDEFSEAFGAQDAERLKRVFTRDHASLVTSEGLALIGTDRLHLFFDVYAQQETRFTFEWDYREVHAAGDAGWVVAFGRETAARREGDVTMPFRLTLVCRRDPEQGWAIAHLHASSPV</sequence>
<accession>A0A4Q4Z6S6</accession>
<evidence type="ECO:0000313" key="2">
    <source>
        <dbReference type="EMBL" id="RYP83432.1"/>
    </source>
</evidence>
<dbReference type="InterPro" id="IPR032710">
    <property type="entry name" value="NTF2-like_dom_sf"/>
</dbReference>
<dbReference type="InterPro" id="IPR037401">
    <property type="entry name" value="SnoaL-like"/>
</dbReference>
<keyword evidence="3" id="KW-1185">Reference proteome</keyword>
<evidence type="ECO:0000259" key="1">
    <source>
        <dbReference type="Pfam" id="PF13474"/>
    </source>
</evidence>
<comment type="caution">
    <text evidence="2">The sequence shown here is derived from an EMBL/GenBank/DDBJ whole genome shotgun (WGS) entry which is preliminary data.</text>
</comment>
<organism evidence="2 3">
    <name type="scientific">Nocardioides guangzhouensis</name>
    <dbReference type="NCBI Taxonomy" id="2497878"/>
    <lineage>
        <taxon>Bacteria</taxon>
        <taxon>Bacillati</taxon>
        <taxon>Actinomycetota</taxon>
        <taxon>Actinomycetes</taxon>
        <taxon>Propionibacteriales</taxon>
        <taxon>Nocardioidaceae</taxon>
        <taxon>Nocardioides</taxon>
    </lineage>
</organism>
<dbReference type="RefSeq" id="WP_134719747.1">
    <property type="nucleotide sequence ID" value="NZ_SDKM01000033.1"/>
</dbReference>
<dbReference type="EMBL" id="SDKM01000033">
    <property type="protein sequence ID" value="RYP83432.1"/>
    <property type="molecule type" value="Genomic_DNA"/>
</dbReference>
<dbReference type="SUPFAM" id="SSF54427">
    <property type="entry name" value="NTF2-like"/>
    <property type="match status" value="1"/>
</dbReference>
<gene>
    <name evidence="2" type="ORF">EKO23_19245</name>
</gene>